<reference evidence="1" key="1">
    <citation type="journal article" date="2014" name="Front. Microbiol.">
        <title>High frequency of phylogenetically diverse reductive dehalogenase-homologous genes in deep subseafloor sedimentary metagenomes.</title>
        <authorList>
            <person name="Kawai M."/>
            <person name="Futagami T."/>
            <person name="Toyoda A."/>
            <person name="Takaki Y."/>
            <person name="Nishi S."/>
            <person name="Hori S."/>
            <person name="Arai W."/>
            <person name="Tsubouchi T."/>
            <person name="Morono Y."/>
            <person name="Uchiyama I."/>
            <person name="Ito T."/>
            <person name="Fujiyama A."/>
            <person name="Inagaki F."/>
            <person name="Takami H."/>
        </authorList>
    </citation>
    <scope>NUCLEOTIDE SEQUENCE</scope>
    <source>
        <strain evidence="1">Expedition CK06-06</strain>
    </source>
</reference>
<proteinExistence type="predicted"/>
<evidence type="ECO:0000313" key="1">
    <source>
        <dbReference type="EMBL" id="GAG56266.1"/>
    </source>
</evidence>
<name>X1A7T9_9ZZZZ</name>
<dbReference type="EMBL" id="BART01008656">
    <property type="protein sequence ID" value="GAG56266.1"/>
    <property type="molecule type" value="Genomic_DNA"/>
</dbReference>
<gene>
    <name evidence="1" type="ORF">S01H4_19413</name>
</gene>
<comment type="caution">
    <text evidence="1">The sequence shown here is derived from an EMBL/GenBank/DDBJ whole genome shotgun (WGS) entry which is preliminary data.</text>
</comment>
<sequence length="56" mass="6283">MAEVMTCPECGAKEDETVKSMFSVREPAIRRQGEYAECVKCGFQGRIPKSLLSEKQ</sequence>
<organism evidence="1">
    <name type="scientific">marine sediment metagenome</name>
    <dbReference type="NCBI Taxonomy" id="412755"/>
    <lineage>
        <taxon>unclassified sequences</taxon>
        <taxon>metagenomes</taxon>
        <taxon>ecological metagenomes</taxon>
    </lineage>
</organism>
<dbReference type="AlphaFoldDB" id="X1A7T9"/>
<accession>X1A7T9</accession>
<protein>
    <submittedName>
        <fullName evidence="1">Uncharacterized protein</fullName>
    </submittedName>
</protein>